<dbReference type="SUPFAM" id="SSF69593">
    <property type="entry name" value="Glycerol-3-phosphate (1)-acyltransferase"/>
    <property type="match status" value="1"/>
</dbReference>
<protein>
    <submittedName>
        <fullName evidence="9">1-acyl-sn-glycerol-3-phosphate acyltransferase</fullName>
    </submittedName>
</protein>
<dbReference type="EMBL" id="RCZO01000004">
    <property type="protein sequence ID" value="TPG09780.1"/>
    <property type="molecule type" value="Genomic_DNA"/>
</dbReference>
<accession>A0A502FB99</accession>
<evidence type="ECO:0000256" key="6">
    <source>
        <dbReference type="SAM" id="MobiDB-lite"/>
    </source>
</evidence>
<dbReference type="PANTHER" id="PTHR10434">
    <property type="entry name" value="1-ACYL-SN-GLYCEROL-3-PHOSPHATE ACYLTRANSFERASE"/>
    <property type="match status" value="1"/>
</dbReference>
<dbReference type="OrthoDB" id="9806880at2"/>
<proteinExistence type="predicted"/>
<comment type="caution">
    <text evidence="9">The sequence shown here is derived from an EMBL/GenBank/DDBJ whole genome shotgun (WGS) entry which is preliminary data.</text>
</comment>
<dbReference type="Proteomes" id="UP000319486">
    <property type="component" value="Unassembled WGS sequence"/>
</dbReference>
<keyword evidence="7" id="KW-0472">Membrane</keyword>
<keyword evidence="3 9" id="KW-0808">Transferase</keyword>
<keyword evidence="5 9" id="KW-0012">Acyltransferase</keyword>
<keyword evidence="2" id="KW-0444">Lipid biosynthesis</keyword>
<dbReference type="AlphaFoldDB" id="A0A502FB99"/>
<evidence type="ECO:0000256" key="3">
    <source>
        <dbReference type="ARBA" id="ARBA00022679"/>
    </source>
</evidence>
<sequence length="276" mass="31013">MSIDTTTVPERDLLRPLRYLWRVPLLLLHILLGILLCSLILSWNQHVVMQNGKEPFAHRMIRWWSTQLLRVFGMRSVRFGEPLADPVLFVANHTSWIDIELLHSQRAACFVAKAEIAQWPLVGWMAATGGTIFHRRGSNHSLSTVMQVMVERLRGGRSVAVFPEGGTGYHGVLKVFHARIFQAALDAEVAVQPVALRFARDGRRVLDAGFREDESFVHNIVRLLGEAPVDAEVHFLAPVPASPDARRRMAELSRERIGAALEDTAPENASQGQRRP</sequence>
<dbReference type="STRING" id="582702.SAMN05192579_11433"/>
<dbReference type="CDD" id="cd07989">
    <property type="entry name" value="LPLAT_AGPAT-like"/>
    <property type="match status" value="1"/>
</dbReference>
<keyword evidence="7" id="KW-1133">Transmembrane helix</keyword>
<evidence type="ECO:0000256" key="5">
    <source>
        <dbReference type="ARBA" id="ARBA00023315"/>
    </source>
</evidence>
<dbReference type="GO" id="GO:0006654">
    <property type="term" value="P:phosphatidic acid biosynthetic process"/>
    <property type="evidence" value="ECO:0007669"/>
    <property type="project" value="TreeGrafter"/>
</dbReference>
<feature type="compositionally biased region" description="Polar residues" evidence="6">
    <location>
        <begin position="267"/>
        <end position="276"/>
    </location>
</feature>
<evidence type="ECO:0000256" key="1">
    <source>
        <dbReference type="ARBA" id="ARBA00005189"/>
    </source>
</evidence>
<evidence type="ECO:0000256" key="4">
    <source>
        <dbReference type="ARBA" id="ARBA00023098"/>
    </source>
</evidence>
<keyword evidence="4" id="KW-0443">Lipid metabolism</keyword>
<dbReference type="RefSeq" id="WP_140651630.1">
    <property type="nucleotide sequence ID" value="NZ_RCZB01000004.1"/>
</dbReference>
<dbReference type="SMART" id="SM00563">
    <property type="entry name" value="PlsC"/>
    <property type="match status" value="1"/>
</dbReference>
<gene>
    <name evidence="9" type="ORF">EAH88_08935</name>
</gene>
<evidence type="ECO:0000313" key="9">
    <source>
        <dbReference type="EMBL" id="TPG09780.1"/>
    </source>
</evidence>
<keyword evidence="7" id="KW-0812">Transmembrane</keyword>
<evidence type="ECO:0000256" key="7">
    <source>
        <dbReference type="SAM" id="Phobius"/>
    </source>
</evidence>
<comment type="pathway">
    <text evidence="1">Lipid metabolism.</text>
</comment>
<reference evidence="9 10" key="1">
    <citation type="journal article" date="2019" name="Environ. Microbiol.">
        <title>Species interactions and distinct microbial communities in high Arctic permafrost affected cryosols are associated with the CH4 and CO2 gas fluxes.</title>
        <authorList>
            <person name="Altshuler I."/>
            <person name="Hamel J."/>
            <person name="Turney S."/>
            <person name="Magnuson E."/>
            <person name="Levesque R."/>
            <person name="Greer C."/>
            <person name="Whyte L.G."/>
        </authorList>
    </citation>
    <scope>NUCLEOTIDE SEQUENCE [LARGE SCALE GENOMIC DNA]</scope>
    <source>
        <strain evidence="9 10">S13Y</strain>
    </source>
</reference>
<feature type="transmembrane region" description="Helical" evidence="7">
    <location>
        <begin position="20"/>
        <end position="43"/>
    </location>
</feature>
<organism evidence="9 10">
    <name type="scientific">Rhodanobacter glycinis</name>
    <dbReference type="NCBI Taxonomy" id="582702"/>
    <lineage>
        <taxon>Bacteria</taxon>
        <taxon>Pseudomonadati</taxon>
        <taxon>Pseudomonadota</taxon>
        <taxon>Gammaproteobacteria</taxon>
        <taxon>Lysobacterales</taxon>
        <taxon>Rhodanobacteraceae</taxon>
        <taxon>Rhodanobacter</taxon>
    </lineage>
</organism>
<dbReference type="Pfam" id="PF01553">
    <property type="entry name" value="Acyltransferase"/>
    <property type="match status" value="1"/>
</dbReference>
<name>A0A502FB99_9GAMM</name>
<dbReference type="PANTHER" id="PTHR10434:SF64">
    <property type="entry name" value="1-ACYL-SN-GLYCEROL-3-PHOSPHATE ACYLTRANSFERASE-RELATED"/>
    <property type="match status" value="1"/>
</dbReference>
<feature type="region of interest" description="Disordered" evidence="6">
    <location>
        <begin position="256"/>
        <end position="276"/>
    </location>
</feature>
<evidence type="ECO:0000313" key="10">
    <source>
        <dbReference type="Proteomes" id="UP000319486"/>
    </source>
</evidence>
<evidence type="ECO:0000259" key="8">
    <source>
        <dbReference type="SMART" id="SM00563"/>
    </source>
</evidence>
<dbReference type="InterPro" id="IPR002123">
    <property type="entry name" value="Plipid/glycerol_acylTrfase"/>
</dbReference>
<keyword evidence="10" id="KW-1185">Reference proteome</keyword>
<dbReference type="GO" id="GO:0003841">
    <property type="term" value="F:1-acylglycerol-3-phosphate O-acyltransferase activity"/>
    <property type="evidence" value="ECO:0007669"/>
    <property type="project" value="TreeGrafter"/>
</dbReference>
<feature type="domain" description="Phospholipid/glycerol acyltransferase" evidence="8">
    <location>
        <begin position="87"/>
        <end position="199"/>
    </location>
</feature>
<evidence type="ECO:0000256" key="2">
    <source>
        <dbReference type="ARBA" id="ARBA00022516"/>
    </source>
</evidence>